<keyword evidence="6" id="KW-0187">Copper transport</keyword>
<comment type="subcellular location">
    <subcellularLocation>
        <location evidence="1 6">Membrane</location>
        <topology evidence="1 6">Multi-pass membrane protein</topology>
    </subcellularLocation>
</comment>
<dbReference type="Proteomes" id="UP001212411">
    <property type="component" value="Chromosome 3"/>
</dbReference>
<evidence type="ECO:0000256" key="4">
    <source>
        <dbReference type="ARBA" id="ARBA00022989"/>
    </source>
</evidence>
<dbReference type="GO" id="GO:0005375">
    <property type="term" value="F:copper ion transmembrane transporter activity"/>
    <property type="evidence" value="ECO:0007669"/>
    <property type="project" value="UniProtKB-UniRule"/>
</dbReference>
<dbReference type="GeneID" id="80877860"/>
<evidence type="ECO:0000256" key="1">
    <source>
        <dbReference type="ARBA" id="ARBA00004141"/>
    </source>
</evidence>
<reference evidence="8 9" key="1">
    <citation type="journal article" date="2023" name="G3 (Bethesda)">
        <title>A high-quality reference genome for the fission yeast Schizosaccharomyces osmophilus.</title>
        <authorList>
            <person name="Jia G.S."/>
            <person name="Zhang W.C."/>
            <person name="Liang Y."/>
            <person name="Liu X.H."/>
            <person name="Rhind N."/>
            <person name="Pidoux A."/>
            <person name="Brysch-Herzberg M."/>
            <person name="Du L.L."/>
        </authorList>
    </citation>
    <scope>NUCLEOTIDE SEQUENCE [LARGE SCALE GENOMIC DNA]</scope>
    <source>
        <strain evidence="8 9">CBS 15793</strain>
    </source>
</reference>
<sequence>MSFLQQAKENMGDILIHLGGSLKQQSDSLLNAENDKSAIEVFQRGASKMSNSAMGGMSNMTNSSTSSSSTASSTGASCKTSMYWNWYTIDACFITKHWHIRSKGMFVGSIFGIIFMMMALELVHRLQREFDRWCIRQSQNRSNHVCHHSPESSFVSSSSHDLSWFTRVCFHFIRSCLYIIQFIVTYIAMLLAMYYNGYVILFLFCGTFLGFFLFAADTVTPNEPMSNPQINKIVHVSDEKDLGFKTDSQPSDA</sequence>
<gene>
    <name evidence="8" type="primary">ctr4</name>
    <name evidence="8" type="ORF">SOMG_04385</name>
</gene>
<keyword evidence="6" id="KW-0186">Copper</keyword>
<dbReference type="PANTHER" id="PTHR12483:SF73">
    <property type="entry name" value="COPPER TRANSPORT PROTEIN CTR3"/>
    <property type="match status" value="1"/>
</dbReference>
<evidence type="ECO:0000313" key="9">
    <source>
        <dbReference type="Proteomes" id="UP001212411"/>
    </source>
</evidence>
<dbReference type="InterPro" id="IPR007274">
    <property type="entry name" value="Cop_transporter"/>
</dbReference>
<feature type="transmembrane region" description="Helical" evidence="6">
    <location>
        <begin position="104"/>
        <end position="123"/>
    </location>
</feature>
<name>A0AAE9WIR6_9SCHI</name>
<keyword evidence="3 6" id="KW-0812">Transmembrane</keyword>
<evidence type="ECO:0000256" key="7">
    <source>
        <dbReference type="SAM" id="MobiDB-lite"/>
    </source>
</evidence>
<organism evidence="8 9">
    <name type="scientific">Schizosaccharomyces osmophilus</name>
    <dbReference type="NCBI Taxonomy" id="2545709"/>
    <lineage>
        <taxon>Eukaryota</taxon>
        <taxon>Fungi</taxon>
        <taxon>Dikarya</taxon>
        <taxon>Ascomycota</taxon>
        <taxon>Taphrinomycotina</taxon>
        <taxon>Schizosaccharomycetes</taxon>
        <taxon>Schizosaccharomycetales</taxon>
        <taxon>Schizosaccharomycetaceae</taxon>
        <taxon>Schizosaccharomyces</taxon>
    </lineage>
</organism>
<proteinExistence type="inferred from homology"/>
<accession>A0AAE9WIR6</accession>
<keyword evidence="6" id="KW-0406">Ion transport</keyword>
<feature type="transmembrane region" description="Helical" evidence="6">
    <location>
        <begin position="198"/>
        <end position="216"/>
    </location>
</feature>
<dbReference type="EMBL" id="CP115613">
    <property type="protein sequence ID" value="WBW74978.1"/>
    <property type="molecule type" value="Genomic_DNA"/>
</dbReference>
<dbReference type="GO" id="GO:0016020">
    <property type="term" value="C:membrane"/>
    <property type="evidence" value="ECO:0007669"/>
    <property type="project" value="UniProtKB-SubCell"/>
</dbReference>
<protein>
    <recommendedName>
        <fullName evidence="6">Copper transport protein</fullName>
    </recommendedName>
</protein>
<keyword evidence="9" id="KW-1185">Reference proteome</keyword>
<dbReference type="RefSeq" id="XP_056039221.1">
    <property type="nucleotide sequence ID" value="XM_056183171.1"/>
</dbReference>
<evidence type="ECO:0000256" key="5">
    <source>
        <dbReference type="ARBA" id="ARBA00023136"/>
    </source>
</evidence>
<keyword evidence="6" id="KW-0813">Transport</keyword>
<evidence type="ECO:0000256" key="2">
    <source>
        <dbReference type="ARBA" id="ARBA00006921"/>
    </source>
</evidence>
<feature type="transmembrane region" description="Helical" evidence="6">
    <location>
        <begin position="172"/>
        <end position="191"/>
    </location>
</feature>
<keyword evidence="5 6" id="KW-0472">Membrane</keyword>
<comment type="similarity">
    <text evidence="2 6">Belongs to the copper transporter (Ctr) (TC 1.A.56) family. SLC31A subfamily.</text>
</comment>
<dbReference type="PANTHER" id="PTHR12483">
    <property type="entry name" value="SOLUTE CARRIER FAMILY 31 COPPER TRANSPORTERS"/>
    <property type="match status" value="1"/>
</dbReference>
<evidence type="ECO:0000313" key="8">
    <source>
        <dbReference type="EMBL" id="WBW74978.1"/>
    </source>
</evidence>
<dbReference type="AlphaFoldDB" id="A0AAE9WIR6"/>
<feature type="region of interest" description="Disordered" evidence="7">
    <location>
        <begin position="53"/>
        <end position="73"/>
    </location>
</feature>
<evidence type="ECO:0000256" key="6">
    <source>
        <dbReference type="RuleBase" id="RU367022"/>
    </source>
</evidence>
<dbReference type="KEGG" id="som:SOMG_04385"/>
<dbReference type="Pfam" id="PF04145">
    <property type="entry name" value="Ctr"/>
    <property type="match status" value="1"/>
</dbReference>
<evidence type="ECO:0000256" key="3">
    <source>
        <dbReference type="ARBA" id="ARBA00022692"/>
    </source>
</evidence>
<keyword evidence="4 6" id="KW-1133">Transmembrane helix</keyword>